<proteinExistence type="predicted"/>
<gene>
    <name evidence="1" type="ORF">EVAR_50359_1</name>
</gene>
<name>A0A4C1XZS3_EUMVA</name>
<evidence type="ECO:0000313" key="2">
    <source>
        <dbReference type="Proteomes" id="UP000299102"/>
    </source>
</evidence>
<dbReference type="EMBL" id="BGZK01001004">
    <property type="protein sequence ID" value="GBP68214.1"/>
    <property type="molecule type" value="Genomic_DNA"/>
</dbReference>
<reference evidence="1 2" key="1">
    <citation type="journal article" date="2019" name="Commun. Biol.">
        <title>The bagworm genome reveals a unique fibroin gene that provides high tensile strength.</title>
        <authorList>
            <person name="Kono N."/>
            <person name="Nakamura H."/>
            <person name="Ohtoshi R."/>
            <person name="Tomita M."/>
            <person name="Numata K."/>
            <person name="Arakawa K."/>
        </authorList>
    </citation>
    <scope>NUCLEOTIDE SEQUENCE [LARGE SCALE GENOMIC DNA]</scope>
</reference>
<evidence type="ECO:0000313" key="1">
    <source>
        <dbReference type="EMBL" id="GBP68214.1"/>
    </source>
</evidence>
<sequence>MLYYHLFIQCSRKNSSDTTEKTRLLASDCARRGEAPPSYLTVEKFGSATHPALSPDFAPCYFIIFEIKKIHCAAVGPAAAAGARSDRPAGGDGRKLHLKRNRAELLNRLPV</sequence>
<organism evidence="1 2">
    <name type="scientific">Eumeta variegata</name>
    <name type="common">Bagworm moth</name>
    <name type="synonym">Eumeta japonica</name>
    <dbReference type="NCBI Taxonomy" id="151549"/>
    <lineage>
        <taxon>Eukaryota</taxon>
        <taxon>Metazoa</taxon>
        <taxon>Ecdysozoa</taxon>
        <taxon>Arthropoda</taxon>
        <taxon>Hexapoda</taxon>
        <taxon>Insecta</taxon>
        <taxon>Pterygota</taxon>
        <taxon>Neoptera</taxon>
        <taxon>Endopterygota</taxon>
        <taxon>Lepidoptera</taxon>
        <taxon>Glossata</taxon>
        <taxon>Ditrysia</taxon>
        <taxon>Tineoidea</taxon>
        <taxon>Psychidae</taxon>
        <taxon>Oiketicinae</taxon>
        <taxon>Eumeta</taxon>
    </lineage>
</organism>
<keyword evidence="2" id="KW-1185">Reference proteome</keyword>
<protein>
    <submittedName>
        <fullName evidence="1">Uncharacterized protein</fullName>
    </submittedName>
</protein>
<comment type="caution">
    <text evidence="1">The sequence shown here is derived from an EMBL/GenBank/DDBJ whole genome shotgun (WGS) entry which is preliminary data.</text>
</comment>
<accession>A0A4C1XZS3</accession>
<dbReference type="Proteomes" id="UP000299102">
    <property type="component" value="Unassembled WGS sequence"/>
</dbReference>
<dbReference type="AlphaFoldDB" id="A0A4C1XZS3"/>